<keyword evidence="4" id="KW-0560">Oxidoreductase</keyword>
<dbReference type="Pfam" id="PF01266">
    <property type="entry name" value="DAO"/>
    <property type="match status" value="1"/>
</dbReference>
<dbReference type="RefSeq" id="WP_169592460.1">
    <property type="nucleotide sequence ID" value="NZ_JABBGK010000002.1"/>
</dbReference>
<evidence type="ECO:0000256" key="3">
    <source>
        <dbReference type="ARBA" id="ARBA00022630"/>
    </source>
</evidence>
<dbReference type="InterPro" id="IPR036188">
    <property type="entry name" value="FAD/NAD-bd_sf"/>
</dbReference>
<evidence type="ECO:0000256" key="2">
    <source>
        <dbReference type="ARBA" id="ARBA00009410"/>
    </source>
</evidence>
<dbReference type="EMBL" id="JABBGK010000002">
    <property type="protein sequence ID" value="NML75382.1"/>
    <property type="molecule type" value="Genomic_DNA"/>
</dbReference>
<evidence type="ECO:0000313" key="7">
    <source>
        <dbReference type="Proteomes" id="UP000541470"/>
    </source>
</evidence>
<comment type="cofactor">
    <cofactor evidence="1">
        <name>FAD</name>
        <dbReference type="ChEBI" id="CHEBI:57692"/>
    </cofactor>
</comment>
<dbReference type="PANTHER" id="PTHR13847">
    <property type="entry name" value="SARCOSINE DEHYDROGENASE-RELATED"/>
    <property type="match status" value="1"/>
</dbReference>
<proteinExistence type="inferred from homology"/>
<dbReference type="GO" id="GO:0005737">
    <property type="term" value="C:cytoplasm"/>
    <property type="evidence" value="ECO:0007669"/>
    <property type="project" value="TreeGrafter"/>
</dbReference>
<evidence type="ECO:0000256" key="1">
    <source>
        <dbReference type="ARBA" id="ARBA00001974"/>
    </source>
</evidence>
<accession>A0A7Y0AXM7</accession>
<dbReference type="Gene3D" id="3.30.9.10">
    <property type="entry name" value="D-Amino Acid Oxidase, subunit A, domain 2"/>
    <property type="match status" value="1"/>
</dbReference>
<protein>
    <submittedName>
        <fullName evidence="6">TIGR03364 family FAD-dependent oxidoreductase</fullName>
    </submittedName>
</protein>
<dbReference type="Gene3D" id="3.50.50.60">
    <property type="entry name" value="FAD/NAD(P)-binding domain"/>
    <property type="match status" value="1"/>
</dbReference>
<name>A0A7Y0AXM7_9HYPH</name>
<evidence type="ECO:0000313" key="6">
    <source>
        <dbReference type="EMBL" id="NML75382.1"/>
    </source>
</evidence>
<keyword evidence="3" id="KW-0285">Flavoprotein</keyword>
<dbReference type="SUPFAM" id="SSF51905">
    <property type="entry name" value="FAD/NAD(P)-binding domain"/>
    <property type="match status" value="1"/>
</dbReference>
<comment type="caution">
    <text evidence="6">The sequence shown here is derived from an EMBL/GenBank/DDBJ whole genome shotgun (WGS) entry which is preliminary data.</text>
</comment>
<gene>
    <name evidence="6" type="ORF">HHL25_14725</name>
</gene>
<comment type="similarity">
    <text evidence="2">Belongs to the DadA oxidoreductase family.</text>
</comment>
<dbReference type="AlphaFoldDB" id="A0A7Y0AXM7"/>
<dbReference type="InterPro" id="IPR017741">
    <property type="entry name" value="FAD-dependent_OxRdtase_HpnW"/>
</dbReference>
<dbReference type="PANTHER" id="PTHR13847:SF286">
    <property type="entry name" value="D-AMINO ACID DEHYDROGENASE"/>
    <property type="match status" value="1"/>
</dbReference>
<evidence type="ECO:0000256" key="4">
    <source>
        <dbReference type="ARBA" id="ARBA00023002"/>
    </source>
</evidence>
<keyword evidence="7" id="KW-1185">Reference proteome</keyword>
<organism evidence="6 7">
    <name type="scientific">Rhizobium terricola</name>
    <dbReference type="NCBI Taxonomy" id="2728849"/>
    <lineage>
        <taxon>Bacteria</taxon>
        <taxon>Pseudomonadati</taxon>
        <taxon>Pseudomonadota</taxon>
        <taxon>Alphaproteobacteria</taxon>
        <taxon>Hyphomicrobiales</taxon>
        <taxon>Rhizobiaceae</taxon>
        <taxon>Rhizobium/Agrobacterium group</taxon>
        <taxon>Rhizobium</taxon>
    </lineage>
</organism>
<dbReference type="GO" id="GO:0016491">
    <property type="term" value="F:oxidoreductase activity"/>
    <property type="evidence" value="ECO:0007669"/>
    <property type="project" value="UniProtKB-KW"/>
</dbReference>
<dbReference type="NCBIfam" id="TIGR03364">
    <property type="entry name" value="HpnW_proposed"/>
    <property type="match status" value="1"/>
</dbReference>
<reference evidence="6 7" key="1">
    <citation type="submission" date="2020-04" db="EMBL/GenBank/DDBJ databases">
        <title>Rhizobium sp. S-51 isolated from soil.</title>
        <authorList>
            <person name="Dahal R.H."/>
        </authorList>
    </citation>
    <scope>NUCLEOTIDE SEQUENCE [LARGE SCALE GENOMIC DNA]</scope>
    <source>
        <strain evidence="6 7">S-51</strain>
    </source>
</reference>
<dbReference type="InterPro" id="IPR006076">
    <property type="entry name" value="FAD-dep_OxRdtase"/>
</dbReference>
<evidence type="ECO:0000259" key="5">
    <source>
        <dbReference type="Pfam" id="PF01266"/>
    </source>
</evidence>
<sequence>MATYDLAVIGAGIVGLAHALAAARRGKKVVVIDRDAQANGASVRNFGFVTVTGQGAGDCWTKARRAREIWAGLVGDAGIAVLQRGMILAARLEESEAVIDAFLRTEMGEGCLRMGHEEASGFVPALRPSASRWVLHSPHEVRVESRTAIPLLTRYLAERHGVEFRWGTTVTAVEPPHITTSHGLIEAEAAVVCPGDDFTALFPERISAYGATRCKLQMLRVQPATPLDFKTAVMSDLGLGRYLGYSDLPEAERLKARLDSDLAAERENGIHLIVTQSADGSLVVGDSHHYAATPDPFASEAVDDLILGELDRVLDLPGRSVRERWVGTYASAKNWRFTDKPSDSVRIAVVTSGCGASTAFGIGEETIDDLYGRTA</sequence>
<feature type="domain" description="FAD dependent oxidoreductase" evidence="5">
    <location>
        <begin position="5"/>
        <end position="367"/>
    </location>
</feature>
<dbReference type="Proteomes" id="UP000541470">
    <property type="component" value="Unassembled WGS sequence"/>
</dbReference>